<dbReference type="InterPro" id="IPR007449">
    <property type="entry name" value="ZipA_FtsZ-bd_C"/>
</dbReference>
<evidence type="ECO:0000256" key="8">
    <source>
        <dbReference type="SAM" id="Phobius"/>
    </source>
</evidence>
<dbReference type="GO" id="GO:0005886">
    <property type="term" value="C:plasma membrane"/>
    <property type="evidence" value="ECO:0007669"/>
    <property type="project" value="TreeGrafter"/>
</dbReference>
<dbReference type="GO" id="GO:0032153">
    <property type="term" value="C:cell division site"/>
    <property type="evidence" value="ECO:0007669"/>
    <property type="project" value="TreeGrafter"/>
</dbReference>
<dbReference type="Pfam" id="PF04354">
    <property type="entry name" value="ZipA_C"/>
    <property type="match status" value="1"/>
</dbReference>
<keyword evidence="7" id="KW-0131">Cell cycle</keyword>
<accession>A0A381Y8I4</accession>
<name>A0A381Y8I4_9ZZZZ</name>
<keyword evidence="1" id="KW-1003">Cell membrane</keyword>
<dbReference type="NCBIfam" id="TIGR02205">
    <property type="entry name" value="septum_zipA"/>
    <property type="match status" value="1"/>
</dbReference>
<dbReference type="AlphaFoldDB" id="A0A381Y8I4"/>
<keyword evidence="2" id="KW-0997">Cell inner membrane</keyword>
<feature type="domain" description="ZipA C-terminal FtsZ-binding" evidence="9">
    <location>
        <begin position="71"/>
        <end position="200"/>
    </location>
</feature>
<evidence type="ECO:0000256" key="7">
    <source>
        <dbReference type="ARBA" id="ARBA00023306"/>
    </source>
</evidence>
<dbReference type="SMART" id="SM00771">
    <property type="entry name" value="ZipA_C"/>
    <property type="match status" value="1"/>
</dbReference>
<protein>
    <recommendedName>
        <fullName evidence="9">ZipA C-terminal FtsZ-binding domain-containing protein</fullName>
    </recommendedName>
</protein>
<evidence type="ECO:0000256" key="6">
    <source>
        <dbReference type="ARBA" id="ARBA00023136"/>
    </source>
</evidence>
<dbReference type="PANTHER" id="PTHR38685">
    <property type="entry name" value="CELL DIVISION PROTEIN ZIPA"/>
    <property type="match status" value="1"/>
</dbReference>
<dbReference type="SUPFAM" id="SSF64383">
    <property type="entry name" value="Cell-division protein ZipA, C-terminal domain"/>
    <property type="match status" value="1"/>
</dbReference>
<evidence type="ECO:0000256" key="1">
    <source>
        <dbReference type="ARBA" id="ARBA00022475"/>
    </source>
</evidence>
<evidence type="ECO:0000259" key="9">
    <source>
        <dbReference type="SMART" id="SM00771"/>
    </source>
</evidence>
<gene>
    <name evidence="10" type="ORF">METZ01_LOCUS125581</name>
</gene>
<evidence type="ECO:0000256" key="3">
    <source>
        <dbReference type="ARBA" id="ARBA00022618"/>
    </source>
</evidence>
<sequence length="210" mass="24088">MSELRLLLLVFGLLLIAIIYFSGKRKSKISKESSNPDRIEPIVDGKNENVSLDEPFDNASNFAIDRDSFKKNKIVTIRIIPIDRKVFHGDVLIQSFKDNGLRYGKFDIFHRYQENNSDEIIFSVANSKEPGTFEIKNIKEEEILGITLFLNLPVAIDNVEAFDQMMNTARILSKSLNADVLDESGSTLSIQRERYIREEIIEYQHDAITD</sequence>
<keyword evidence="6 8" id="KW-0472">Membrane</keyword>
<dbReference type="EMBL" id="UINC01017522">
    <property type="protein sequence ID" value="SVA72727.1"/>
    <property type="molecule type" value="Genomic_DNA"/>
</dbReference>
<evidence type="ECO:0000256" key="4">
    <source>
        <dbReference type="ARBA" id="ARBA00022692"/>
    </source>
</evidence>
<dbReference type="PANTHER" id="PTHR38685:SF1">
    <property type="entry name" value="CELL DIVISION PROTEIN ZIPA"/>
    <property type="match status" value="1"/>
</dbReference>
<feature type="transmembrane region" description="Helical" evidence="8">
    <location>
        <begin position="6"/>
        <end position="23"/>
    </location>
</feature>
<dbReference type="Gene3D" id="3.30.1400.10">
    <property type="entry name" value="ZipA, C-terminal FtsZ-binding domain"/>
    <property type="match status" value="1"/>
</dbReference>
<keyword evidence="4 8" id="KW-0812">Transmembrane</keyword>
<evidence type="ECO:0000256" key="2">
    <source>
        <dbReference type="ARBA" id="ARBA00022519"/>
    </source>
</evidence>
<evidence type="ECO:0000313" key="10">
    <source>
        <dbReference type="EMBL" id="SVA72727.1"/>
    </source>
</evidence>
<evidence type="ECO:0000256" key="5">
    <source>
        <dbReference type="ARBA" id="ARBA00022989"/>
    </source>
</evidence>
<dbReference type="InterPro" id="IPR011919">
    <property type="entry name" value="Cell_div_ZipA"/>
</dbReference>
<dbReference type="InterPro" id="IPR036765">
    <property type="entry name" value="ZipA_FtsZ-bd_C_sf"/>
</dbReference>
<keyword evidence="3" id="KW-0132">Cell division</keyword>
<reference evidence="10" key="1">
    <citation type="submission" date="2018-05" db="EMBL/GenBank/DDBJ databases">
        <authorList>
            <person name="Lanie J.A."/>
            <person name="Ng W.-L."/>
            <person name="Kazmierczak K.M."/>
            <person name="Andrzejewski T.M."/>
            <person name="Davidsen T.M."/>
            <person name="Wayne K.J."/>
            <person name="Tettelin H."/>
            <person name="Glass J.I."/>
            <person name="Rusch D."/>
            <person name="Podicherti R."/>
            <person name="Tsui H.-C.T."/>
            <person name="Winkler M.E."/>
        </authorList>
    </citation>
    <scope>NUCLEOTIDE SEQUENCE</scope>
</reference>
<dbReference type="GO" id="GO:0000917">
    <property type="term" value="P:division septum assembly"/>
    <property type="evidence" value="ECO:0007669"/>
    <property type="project" value="TreeGrafter"/>
</dbReference>
<proteinExistence type="predicted"/>
<organism evidence="10">
    <name type="scientific">marine metagenome</name>
    <dbReference type="NCBI Taxonomy" id="408172"/>
    <lineage>
        <taxon>unclassified sequences</taxon>
        <taxon>metagenomes</taxon>
        <taxon>ecological metagenomes</taxon>
    </lineage>
</organism>
<keyword evidence="5 8" id="KW-1133">Transmembrane helix</keyword>